<dbReference type="GO" id="GO:0005524">
    <property type="term" value="F:ATP binding"/>
    <property type="evidence" value="ECO:0007669"/>
    <property type="project" value="UniProtKB-KW"/>
</dbReference>
<dbReference type="CDD" id="cd00130">
    <property type="entry name" value="PAS"/>
    <property type="match status" value="1"/>
</dbReference>
<proteinExistence type="predicted"/>
<reference evidence="8" key="1">
    <citation type="journal article" date="2021" name="ISME J.">
        <title>Genomic evolution of the class Acidithiobacillia: deep-branching Proteobacteria living in extreme acidic conditions.</title>
        <authorList>
            <person name="Moya-Beltran A."/>
            <person name="Beard S."/>
            <person name="Rojas-Villalobos C."/>
            <person name="Issotta F."/>
            <person name="Gallardo Y."/>
            <person name="Ulloa R."/>
            <person name="Giaveno A."/>
            <person name="Degli Esposti M."/>
            <person name="Johnson D.B."/>
            <person name="Quatrini R."/>
        </authorList>
    </citation>
    <scope>NUCLEOTIDE SEQUENCE</scope>
    <source>
        <strain evidence="8">VAN18-1</strain>
    </source>
</reference>
<dbReference type="InterPro" id="IPR058031">
    <property type="entry name" value="AAA_lid_NorR"/>
</dbReference>
<accession>A0AAE3CL35</accession>
<dbReference type="PROSITE" id="PS00675">
    <property type="entry name" value="SIGMA54_INTERACT_1"/>
    <property type="match status" value="1"/>
</dbReference>
<evidence type="ECO:0000256" key="5">
    <source>
        <dbReference type="ARBA" id="ARBA00023163"/>
    </source>
</evidence>
<dbReference type="InterPro" id="IPR025943">
    <property type="entry name" value="Sigma_54_int_dom_ATP-bd_2"/>
</dbReference>
<dbReference type="Proteomes" id="UP001197378">
    <property type="component" value="Unassembled WGS sequence"/>
</dbReference>
<dbReference type="InterPro" id="IPR027417">
    <property type="entry name" value="P-loop_NTPase"/>
</dbReference>
<dbReference type="PROSITE" id="PS00676">
    <property type="entry name" value="SIGMA54_INTERACT_2"/>
    <property type="match status" value="1"/>
</dbReference>
<dbReference type="AlphaFoldDB" id="A0AAE3CL35"/>
<feature type="domain" description="Sigma-54 factor interaction" evidence="6">
    <location>
        <begin position="143"/>
        <end position="369"/>
    </location>
</feature>
<dbReference type="InterPro" id="IPR035965">
    <property type="entry name" value="PAS-like_dom_sf"/>
</dbReference>
<dbReference type="CDD" id="cd00009">
    <property type="entry name" value="AAA"/>
    <property type="match status" value="1"/>
</dbReference>
<dbReference type="SUPFAM" id="SSF46689">
    <property type="entry name" value="Homeodomain-like"/>
    <property type="match status" value="1"/>
</dbReference>
<dbReference type="PROSITE" id="PS00688">
    <property type="entry name" value="SIGMA54_INTERACT_3"/>
    <property type="match status" value="1"/>
</dbReference>
<comment type="caution">
    <text evidence="8">The sequence shown here is derived from an EMBL/GenBank/DDBJ whole genome shotgun (WGS) entry which is preliminary data.</text>
</comment>
<keyword evidence="9" id="KW-1185">Reference proteome</keyword>
<dbReference type="PROSITE" id="PS50045">
    <property type="entry name" value="SIGMA54_INTERACT_4"/>
    <property type="match status" value="1"/>
</dbReference>
<evidence type="ECO:0000259" key="6">
    <source>
        <dbReference type="PROSITE" id="PS50045"/>
    </source>
</evidence>
<dbReference type="FunFam" id="3.40.50.300:FF:000006">
    <property type="entry name" value="DNA-binding transcriptional regulator NtrC"/>
    <property type="match status" value="1"/>
</dbReference>
<evidence type="ECO:0000256" key="3">
    <source>
        <dbReference type="ARBA" id="ARBA00023015"/>
    </source>
</evidence>
<dbReference type="InterPro" id="IPR009057">
    <property type="entry name" value="Homeodomain-like_sf"/>
</dbReference>
<organism evidence="8 9">
    <name type="scientific">Igneacidithiobacillus copahuensis</name>
    <dbReference type="NCBI Taxonomy" id="2724909"/>
    <lineage>
        <taxon>Bacteria</taxon>
        <taxon>Pseudomonadati</taxon>
        <taxon>Pseudomonadota</taxon>
        <taxon>Acidithiobacillia</taxon>
        <taxon>Acidithiobacillales</taxon>
        <taxon>Acidithiobacillaceae</taxon>
        <taxon>Igneacidithiobacillus</taxon>
    </lineage>
</organism>
<dbReference type="Pfam" id="PF00158">
    <property type="entry name" value="Sigma54_activat"/>
    <property type="match status" value="1"/>
</dbReference>
<dbReference type="Gene3D" id="3.30.450.20">
    <property type="entry name" value="PAS domain"/>
    <property type="match status" value="1"/>
</dbReference>
<dbReference type="InterPro" id="IPR002197">
    <property type="entry name" value="HTH_Fis"/>
</dbReference>
<dbReference type="InterPro" id="IPR013767">
    <property type="entry name" value="PAS_fold"/>
</dbReference>
<protein>
    <submittedName>
        <fullName evidence="8">Sigma 54-interacting transcriptional regulator</fullName>
    </submittedName>
</protein>
<dbReference type="PRINTS" id="PR01590">
    <property type="entry name" value="HTHFIS"/>
</dbReference>
<keyword evidence="1" id="KW-0547">Nucleotide-binding</keyword>
<dbReference type="Pfam" id="PF00989">
    <property type="entry name" value="PAS"/>
    <property type="match status" value="1"/>
</dbReference>
<dbReference type="EMBL" id="JAAXYO010000182">
    <property type="protein sequence ID" value="MBU2789170.1"/>
    <property type="molecule type" value="Genomic_DNA"/>
</dbReference>
<evidence type="ECO:0000313" key="8">
    <source>
        <dbReference type="EMBL" id="MBU2789170.1"/>
    </source>
</evidence>
<dbReference type="Pfam" id="PF25601">
    <property type="entry name" value="AAA_lid_14"/>
    <property type="match status" value="1"/>
</dbReference>
<dbReference type="Gene3D" id="1.10.10.60">
    <property type="entry name" value="Homeodomain-like"/>
    <property type="match status" value="1"/>
</dbReference>
<dbReference type="PANTHER" id="PTHR32071:SF122">
    <property type="entry name" value="SIGMA FACTOR"/>
    <property type="match status" value="1"/>
</dbReference>
<dbReference type="InterPro" id="IPR025944">
    <property type="entry name" value="Sigma_54_int_dom_CS"/>
</dbReference>
<dbReference type="PROSITE" id="PS50112">
    <property type="entry name" value="PAS"/>
    <property type="match status" value="1"/>
</dbReference>
<dbReference type="InterPro" id="IPR003593">
    <property type="entry name" value="AAA+_ATPase"/>
</dbReference>
<dbReference type="SUPFAM" id="SSF55785">
    <property type="entry name" value="PYP-like sensor domain (PAS domain)"/>
    <property type="match status" value="1"/>
</dbReference>
<gene>
    <name evidence="8" type="ORF">HFQ13_13305</name>
</gene>
<sequence length="450" mass="50232">MTDLDSKALEIVCTVMPQILESMTFGMMVADPQGKLLYHNPMADRFLGIHSAAQLRDIPNLQLQKEIVRAAISAGHEDAVSRPTENCISWDRVVTVDNETRILAIRTRMVRQRDQKYRVFFIEDVTTLRQAERSLSGEARAGIHSKDPQMLRAIELIEQVAPSDASVLIQGESGTGKGMLARLLHDTSQRAHKALVEVNCAAIPENLWEAEFFGAVKGAYTGAVGDRIGRFAAADGGTLFLDEISELSKPHQAKLLKVLEEQAFEPIGSMKTRKVDVRVVAATNQGLKDAVERGDFRADLFYRLNVIPVNVPPLRERRSDIIHLADYFLAKFGGRETRKIGSEVKHLLLDYPWPGNVRELRNIMEYASICANGSEIELADLPQDFVERVQKRSSTAAGSEQNGDEEKDLLINLLQKHGNNRSAVARELGIDRVTLWRRMTRLGLSNVSEV</sequence>
<evidence type="ECO:0000259" key="7">
    <source>
        <dbReference type="PROSITE" id="PS50112"/>
    </source>
</evidence>
<keyword evidence="4" id="KW-0238">DNA-binding</keyword>
<feature type="domain" description="PAS" evidence="7">
    <location>
        <begin position="16"/>
        <end position="49"/>
    </location>
</feature>
<dbReference type="PANTHER" id="PTHR32071">
    <property type="entry name" value="TRANSCRIPTIONAL REGULATORY PROTEIN"/>
    <property type="match status" value="1"/>
</dbReference>
<dbReference type="GO" id="GO:0043565">
    <property type="term" value="F:sequence-specific DNA binding"/>
    <property type="evidence" value="ECO:0007669"/>
    <property type="project" value="InterPro"/>
</dbReference>
<dbReference type="SUPFAM" id="SSF52540">
    <property type="entry name" value="P-loop containing nucleoside triphosphate hydrolases"/>
    <property type="match status" value="1"/>
</dbReference>
<name>A0AAE3CL35_9PROT</name>
<keyword evidence="5" id="KW-0804">Transcription</keyword>
<dbReference type="Pfam" id="PF02954">
    <property type="entry name" value="HTH_8"/>
    <property type="match status" value="1"/>
</dbReference>
<dbReference type="SMART" id="SM00091">
    <property type="entry name" value="PAS"/>
    <property type="match status" value="1"/>
</dbReference>
<keyword evidence="3" id="KW-0805">Transcription regulation</keyword>
<dbReference type="Gene3D" id="3.40.50.300">
    <property type="entry name" value="P-loop containing nucleotide triphosphate hydrolases"/>
    <property type="match status" value="1"/>
</dbReference>
<dbReference type="SMART" id="SM00382">
    <property type="entry name" value="AAA"/>
    <property type="match status" value="1"/>
</dbReference>
<evidence type="ECO:0000256" key="1">
    <source>
        <dbReference type="ARBA" id="ARBA00022741"/>
    </source>
</evidence>
<dbReference type="InterPro" id="IPR002078">
    <property type="entry name" value="Sigma_54_int"/>
</dbReference>
<evidence type="ECO:0000256" key="4">
    <source>
        <dbReference type="ARBA" id="ARBA00023125"/>
    </source>
</evidence>
<dbReference type="InterPro" id="IPR000014">
    <property type="entry name" value="PAS"/>
</dbReference>
<evidence type="ECO:0000256" key="2">
    <source>
        <dbReference type="ARBA" id="ARBA00022840"/>
    </source>
</evidence>
<evidence type="ECO:0000313" key="9">
    <source>
        <dbReference type="Proteomes" id="UP001197378"/>
    </source>
</evidence>
<dbReference type="Gene3D" id="1.10.8.60">
    <property type="match status" value="1"/>
</dbReference>
<dbReference type="GO" id="GO:0006355">
    <property type="term" value="P:regulation of DNA-templated transcription"/>
    <property type="evidence" value="ECO:0007669"/>
    <property type="project" value="InterPro"/>
</dbReference>
<dbReference type="NCBIfam" id="TIGR00229">
    <property type="entry name" value="sensory_box"/>
    <property type="match status" value="1"/>
</dbReference>
<keyword evidence="2" id="KW-0067">ATP-binding</keyword>
<dbReference type="RefSeq" id="WP_215871253.1">
    <property type="nucleotide sequence ID" value="NZ_JAAXYO010000182.1"/>
</dbReference>
<dbReference type="InterPro" id="IPR025662">
    <property type="entry name" value="Sigma_54_int_dom_ATP-bd_1"/>
</dbReference>